<evidence type="ECO:0000313" key="17">
    <source>
        <dbReference type="Proteomes" id="UP000694255"/>
    </source>
</evidence>
<dbReference type="InterPro" id="IPR001667">
    <property type="entry name" value="DDH_dom"/>
</dbReference>
<evidence type="ECO:0000313" key="16">
    <source>
        <dbReference type="EMBL" id="KAG7661364.1"/>
    </source>
</evidence>
<keyword evidence="9 14" id="KW-1133">Transmembrane helix</keyword>
<feature type="transmembrane region" description="Helical" evidence="14">
    <location>
        <begin position="227"/>
        <end position="255"/>
    </location>
</feature>
<dbReference type="EC" id="2.4.1.109" evidence="4"/>
<evidence type="ECO:0000256" key="9">
    <source>
        <dbReference type="ARBA" id="ARBA00022989"/>
    </source>
</evidence>
<comment type="subcellular location">
    <subcellularLocation>
        <location evidence="1">Endoplasmic reticulum membrane</location>
        <topology evidence="1">Multi-pass membrane protein</topology>
    </subcellularLocation>
</comment>
<evidence type="ECO:0000256" key="4">
    <source>
        <dbReference type="ARBA" id="ARBA00012839"/>
    </source>
</evidence>
<evidence type="ECO:0000256" key="14">
    <source>
        <dbReference type="SAM" id="Phobius"/>
    </source>
</evidence>
<evidence type="ECO:0000256" key="13">
    <source>
        <dbReference type="SAM" id="MobiDB-lite"/>
    </source>
</evidence>
<evidence type="ECO:0000256" key="2">
    <source>
        <dbReference type="ARBA" id="ARBA00004922"/>
    </source>
</evidence>
<keyword evidence="10 14" id="KW-0472">Membrane</keyword>
<comment type="caution">
    <text evidence="16">The sequence shown here is derived from an EMBL/GenBank/DDBJ whole genome shotgun (WGS) entry which is preliminary data.</text>
</comment>
<feature type="transmembrane region" description="Helical" evidence="14">
    <location>
        <begin position="51"/>
        <end position="67"/>
    </location>
</feature>
<dbReference type="InterPro" id="IPR003342">
    <property type="entry name" value="ArnT-like_N"/>
</dbReference>
<feature type="region of interest" description="Disordered" evidence="13">
    <location>
        <begin position="1"/>
        <end position="26"/>
    </location>
</feature>
<feature type="transmembrane region" description="Helical" evidence="14">
    <location>
        <begin position="188"/>
        <end position="207"/>
    </location>
</feature>
<evidence type="ECO:0000256" key="7">
    <source>
        <dbReference type="ARBA" id="ARBA00022692"/>
    </source>
</evidence>
<dbReference type="AlphaFoldDB" id="A0A8J5Q437"/>
<keyword evidence="8" id="KW-0256">Endoplasmic reticulum</keyword>
<feature type="transmembrane region" description="Helical" evidence="14">
    <location>
        <begin position="712"/>
        <end position="730"/>
    </location>
</feature>
<dbReference type="InterPro" id="IPR016093">
    <property type="entry name" value="MIR_motif"/>
</dbReference>
<dbReference type="UniPathway" id="UPA00378"/>
<dbReference type="GO" id="GO:0005789">
    <property type="term" value="C:endoplasmic reticulum membrane"/>
    <property type="evidence" value="ECO:0007669"/>
    <property type="project" value="UniProtKB-SubCell"/>
</dbReference>
<keyword evidence="5" id="KW-0328">Glycosyltransferase</keyword>
<accession>A0A8J5Q437</accession>
<name>A0A8J5Q437_9ASCO</name>
<dbReference type="InterPro" id="IPR004097">
    <property type="entry name" value="DHHA2"/>
</dbReference>
<dbReference type="Pfam" id="PF02366">
    <property type="entry name" value="PMT"/>
    <property type="match status" value="1"/>
</dbReference>
<feature type="domain" description="MIR" evidence="15">
    <location>
        <begin position="329"/>
        <end position="392"/>
    </location>
</feature>
<feature type="transmembrane region" description="Helical" evidence="14">
    <location>
        <begin position="276"/>
        <end position="296"/>
    </location>
</feature>
<evidence type="ECO:0000256" key="1">
    <source>
        <dbReference type="ARBA" id="ARBA00004477"/>
    </source>
</evidence>
<keyword evidence="17" id="KW-1185">Reference proteome</keyword>
<gene>
    <name evidence="16" type="ORF">J8A68_005156</name>
</gene>
<feature type="compositionally biased region" description="Basic residues" evidence="13">
    <location>
        <begin position="1"/>
        <end position="11"/>
    </location>
</feature>
<evidence type="ECO:0000259" key="15">
    <source>
        <dbReference type="PROSITE" id="PS50919"/>
    </source>
</evidence>
<dbReference type="OrthoDB" id="292747at2759"/>
<feature type="transmembrane region" description="Helical" evidence="14">
    <location>
        <begin position="643"/>
        <end position="661"/>
    </location>
</feature>
<dbReference type="InterPro" id="IPR027005">
    <property type="entry name" value="PMT-like"/>
</dbReference>
<comment type="similarity">
    <text evidence="3">Belongs to the glycosyltransferase 39 family.</text>
</comment>
<keyword evidence="6" id="KW-0808">Transferase</keyword>
<dbReference type="SMART" id="SM01131">
    <property type="entry name" value="DHHA2"/>
    <property type="match status" value="1"/>
</dbReference>
<dbReference type="Pfam" id="PF01368">
    <property type="entry name" value="DHH"/>
    <property type="match status" value="1"/>
</dbReference>
<organism evidence="16 17">
    <name type="scientific">[Candida] subhashii</name>
    <dbReference type="NCBI Taxonomy" id="561895"/>
    <lineage>
        <taxon>Eukaryota</taxon>
        <taxon>Fungi</taxon>
        <taxon>Dikarya</taxon>
        <taxon>Ascomycota</taxon>
        <taxon>Saccharomycotina</taxon>
        <taxon>Pichiomycetes</taxon>
        <taxon>Debaryomycetaceae</taxon>
        <taxon>Spathaspora</taxon>
    </lineage>
</organism>
<evidence type="ECO:0000256" key="10">
    <source>
        <dbReference type="ARBA" id="ARBA00023136"/>
    </source>
</evidence>
<dbReference type="GeneID" id="73471956"/>
<dbReference type="PANTHER" id="PTHR10050">
    <property type="entry name" value="DOLICHYL-PHOSPHATE-MANNOSE--PROTEIN MANNOSYLTRANSFERASE"/>
    <property type="match status" value="1"/>
</dbReference>
<evidence type="ECO:0000256" key="12">
    <source>
        <dbReference type="ARBA" id="ARBA00045102"/>
    </source>
</evidence>
<evidence type="ECO:0000256" key="6">
    <source>
        <dbReference type="ARBA" id="ARBA00022679"/>
    </source>
</evidence>
<evidence type="ECO:0000256" key="3">
    <source>
        <dbReference type="ARBA" id="ARBA00007222"/>
    </source>
</evidence>
<dbReference type="Pfam" id="PF16192">
    <property type="entry name" value="PMT_4TMC"/>
    <property type="match status" value="1"/>
</dbReference>
<dbReference type="CDD" id="cd23285">
    <property type="entry name" value="beta-trefoil_MIR_PMT4-like"/>
    <property type="match status" value="1"/>
</dbReference>
<dbReference type="RefSeq" id="XP_049261597.1">
    <property type="nucleotide sequence ID" value="XM_049409191.1"/>
</dbReference>
<dbReference type="GO" id="GO:0016462">
    <property type="term" value="F:pyrophosphatase activity"/>
    <property type="evidence" value="ECO:0007669"/>
    <property type="project" value="InterPro"/>
</dbReference>
<dbReference type="Proteomes" id="UP000694255">
    <property type="component" value="Unassembled WGS sequence"/>
</dbReference>
<feature type="transmembrane region" description="Helical" evidence="14">
    <location>
        <begin position="605"/>
        <end position="623"/>
    </location>
</feature>
<feature type="transmembrane region" description="Helical" evidence="14">
    <location>
        <begin position="138"/>
        <end position="156"/>
    </location>
</feature>
<evidence type="ECO:0000256" key="8">
    <source>
        <dbReference type="ARBA" id="ARBA00022824"/>
    </source>
</evidence>
<dbReference type="Pfam" id="PF02815">
    <property type="entry name" value="MIR"/>
    <property type="match status" value="1"/>
</dbReference>
<sequence>MSQQVRKRGAKKANPNGPTNSAAKSDDIEILLKESEPDLFPVSKQEPESKYYVALVVITIFAIYTRFTKLGTPSQVVFDEVHFGKFASYYLEGTYFFDLHPPFAKLLIAFVGWLIGYNGKFKFDAIGDSYIENSVPYIAYRSLMAIEGTITIPIMFLTMKTLGFSVPACLLSSIIVCFDNAQVADSRLILLDATLILSVALTMYSYAKFSTYRKQPFSKKWWTWLYATGISLSCVISTKYVGVFTYVTIGIAVLHELWILLDYRRGLTMGEFAKHFFARLWALIIVPFVIYLYWFYLHFSILSKSGTGDNFMSAEFQETLLESPMAKLAKPVKYFDQLTIQHKDTGAYLHSHSFEYPLRYEDGRISSNSQQVTCVTVNDPQDPNNQWEIVPTKPELEAGSDVYTEDVIRLRHVGTGGYLLTHDVASPLKATNEEFTVVYDEDAEKKFNETLFRIKLDVPKSSPKKKNQRKLVKTKATNIRILHIDTVVAMWTHNDELLPEWAFGQQEVSGNKKIPDKDNVWVFDTITNLAPGDARAVYVPKEVKTMPFLKKWWELQGLMFYHNNQLSSDHPFASSPDSWPLALSGVSFYNDSKEKKQIFFTGNIIGYWLEVCLLAIYVGIILADQLTRRRNLTVLSRKARSRLYNTLGFFFIGWCAHYFPFFLMGRQKFLHHYLPAHLIAALFSGGLVEFVTSNNRAYVSKENPSGIHRLKLVILVAIFSAGIIWFFFYFRPITYGDVSLTPEEVRAREWFDIKLHYSNWGSAIITRYIHKSNLAMSVKTYLTKLRQKIDSKTLSFPYHVVAGNQSADMDSVVSAITFAYFTNLQTKQDVIPLINIPRADFRLRRDIDVLLKSHQITQDLLYFVEDLGQFVTSAISANEKLKFTLVDHNNLQGEEMHFLFEQTPDMVEVVSIIDHHADEGVFKNAEPRIIRSCGSNSSMIFNYFYETCFKDDHEGFLKNNADAIELLLGPLVIDTSNMTQKVEEPDVEAFKVYQKALNADAFMQEFITTNNGSGSNPYEQFYSILKSAKKDLTGFSFFDILRKDYKQFTFNSGDRVGFSSIGKSLKWVFKHYSPEEIKSTLSDALKTLGVDLFVITSSYTQKENGQYTREFAYYYEVRDHKKFNHLAELAKDQLELNDDIYGSKKLKKGQILKHQENKLFQL</sequence>
<comment type="pathway">
    <text evidence="2">Protein modification; protein glycosylation.</text>
</comment>
<evidence type="ECO:0000256" key="5">
    <source>
        <dbReference type="ARBA" id="ARBA00022676"/>
    </source>
</evidence>
<comment type="catalytic activity">
    <reaction evidence="12">
        <text>a di-trans,poly-cis-dolichyl beta-D-mannosyl phosphate + L-seryl-[protein] = 3-O-(alpha-D-mannosyl)-L-seryl-[protein] + a di-trans,poly-cis-dolichyl phosphate + H(+)</text>
        <dbReference type="Rhea" id="RHEA:17377"/>
        <dbReference type="Rhea" id="RHEA-COMP:9863"/>
        <dbReference type="Rhea" id="RHEA-COMP:13546"/>
        <dbReference type="Rhea" id="RHEA-COMP:19498"/>
        <dbReference type="Rhea" id="RHEA-COMP:19501"/>
        <dbReference type="ChEBI" id="CHEBI:15378"/>
        <dbReference type="ChEBI" id="CHEBI:29999"/>
        <dbReference type="ChEBI" id="CHEBI:57683"/>
        <dbReference type="ChEBI" id="CHEBI:58211"/>
        <dbReference type="ChEBI" id="CHEBI:137321"/>
        <dbReference type="EC" id="2.4.1.109"/>
    </reaction>
</comment>
<dbReference type="GO" id="GO:0004169">
    <property type="term" value="F:dolichyl-phosphate-mannose-protein mannosyltransferase activity"/>
    <property type="evidence" value="ECO:0007669"/>
    <property type="project" value="UniProtKB-EC"/>
</dbReference>
<feature type="domain" description="MIR" evidence="15">
    <location>
        <begin position="399"/>
        <end position="457"/>
    </location>
</feature>
<dbReference type="Pfam" id="PF02833">
    <property type="entry name" value="DHHA2"/>
    <property type="match status" value="1"/>
</dbReference>
<reference evidence="16 17" key="1">
    <citation type="journal article" date="2021" name="DNA Res.">
        <title>Genome analysis of Candida subhashii reveals its hybrid nature and dual mitochondrial genome conformations.</title>
        <authorList>
            <person name="Mixao V."/>
            <person name="Hegedusova E."/>
            <person name="Saus E."/>
            <person name="Pryszcz L.P."/>
            <person name="Cillingova A."/>
            <person name="Nosek J."/>
            <person name="Gabaldon T."/>
        </authorList>
    </citation>
    <scope>NUCLEOTIDE SEQUENCE [LARGE SCALE GENOMIC DNA]</scope>
    <source>
        <strain evidence="16 17">CBS 10753</strain>
    </source>
</reference>
<keyword evidence="7 14" id="KW-0812">Transmembrane</keyword>
<dbReference type="InterPro" id="IPR032421">
    <property type="entry name" value="PMT_4TMC"/>
</dbReference>
<comment type="catalytic activity">
    <reaction evidence="11">
        <text>a di-trans,poly-cis-dolichyl beta-D-mannosyl phosphate + L-threonyl-[protein] = 3-O-(alpha-D-mannosyl)-L-threonyl-[protein] + a di-trans,poly-cis-dolichyl phosphate + H(+)</text>
        <dbReference type="Rhea" id="RHEA:53396"/>
        <dbReference type="Rhea" id="RHEA-COMP:11060"/>
        <dbReference type="Rhea" id="RHEA-COMP:13547"/>
        <dbReference type="Rhea" id="RHEA-COMP:19498"/>
        <dbReference type="Rhea" id="RHEA-COMP:19501"/>
        <dbReference type="ChEBI" id="CHEBI:15378"/>
        <dbReference type="ChEBI" id="CHEBI:30013"/>
        <dbReference type="ChEBI" id="CHEBI:57683"/>
        <dbReference type="ChEBI" id="CHEBI:58211"/>
        <dbReference type="ChEBI" id="CHEBI:137323"/>
        <dbReference type="EC" id="2.4.1.109"/>
    </reaction>
</comment>
<dbReference type="SMART" id="SM00472">
    <property type="entry name" value="MIR"/>
    <property type="match status" value="3"/>
</dbReference>
<protein>
    <recommendedName>
        <fullName evidence="4">dolichyl-phosphate-mannose--protein mannosyltransferase</fullName>
        <ecNumber evidence="4">2.4.1.109</ecNumber>
    </recommendedName>
</protein>
<dbReference type="EMBL" id="JAGSYN010000221">
    <property type="protein sequence ID" value="KAG7661364.1"/>
    <property type="molecule type" value="Genomic_DNA"/>
</dbReference>
<evidence type="ECO:0000256" key="11">
    <source>
        <dbReference type="ARBA" id="ARBA00045085"/>
    </source>
</evidence>
<feature type="transmembrane region" description="Helical" evidence="14">
    <location>
        <begin position="673"/>
        <end position="691"/>
    </location>
</feature>
<dbReference type="PROSITE" id="PS50919">
    <property type="entry name" value="MIR"/>
    <property type="match status" value="2"/>
</dbReference>
<dbReference type="PANTHER" id="PTHR10050:SF51">
    <property type="entry name" value="PROTEIN O-MANNOSYL-TRANSFERASE 1"/>
    <property type="match status" value="1"/>
</dbReference>
<proteinExistence type="inferred from homology"/>
<feature type="transmembrane region" description="Helical" evidence="14">
    <location>
        <begin position="99"/>
        <end position="117"/>
    </location>
</feature>